<evidence type="ECO:0000313" key="1">
    <source>
        <dbReference type="EMBL" id="QHT07813.1"/>
    </source>
</evidence>
<evidence type="ECO:0008006" key="2">
    <source>
        <dbReference type="Google" id="ProtNLM"/>
    </source>
</evidence>
<dbReference type="InterPro" id="IPR001040">
    <property type="entry name" value="TIF_eIF_4E"/>
</dbReference>
<reference evidence="1" key="1">
    <citation type="journal article" date="2020" name="Nature">
        <title>Giant virus diversity and host interactions through global metagenomics.</title>
        <authorList>
            <person name="Schulz F."/>
            <person name="Roux S."/>
            <person name="Paez-Espino D."/>
            <person name="Jungbluth S."/>
            <person name="Walsh D.A."/>
            <person name="Denef V.J."/>
            <person name="McMahon K.D."/>
            <person name="Konstantinidis K.T."/>
            <person name="Eloe-Fadrosh E.A."/>
            <person name="Kyrpides N.C."/>
            <person name="Woyke T."/>
        </authorList>
    </citation>
    <scope>NUCLEOTIDE SEQUENCE</scope>
    <source>
        <strain evidence="1">GVMAG-M-3300021964-36</strain>
    </source>
</reference>
<dbReference type="GO" id="GO:0016281">
    <property type="term" value="C:eukaryotic translation initiation factor 4F complex"/>
    <property type="evidence" value="ECO:0007669"/>
    <property type="project" value="TreeGrafter"/>
</dbReference>
<dbReference type="SUPFAM" id="SSF55418">
    <property type="entry name" value="eIF4e-like"/>
    <property type="match status" value="1"/>
</dbReference>
<accession>A0A6C0CU77</accession>
<dbReference type="EMBL" id="MN739486">
    <property type="protein sequence ID" value="QHT07813.1"/>
    <property type="molecule type" value="Genomic_DNA"/>
</dbReference>
<dbReference type="Pfam" id="PF01652">
    <property type="entry name" value="IF4E"/>
    <property type="match status" value="1"/>
</dbReference>
<dbReference type="GO" id="GO:0000340">
    <property type="term" value="F:RNA 7-methylguanosine cap binding"/>
    <property type="evidence" value="ECO:0007669"/>
    <property type="project" value="TreeGrafter"/>
</dbReference>
<name>A0A6C0CU77_9ZZZZ</name>
<organism evidence="1">
    <name type="scientific">viral metagenome</name>
    <dbReference type="NCBI Taxonomy" id="1070528"/>
    <lineage>
        <taxon>unclassified sequences</taxon>
        <taxon>metagenomes</taxon>
        <taxon>organismal metagenomes</taxon>
    </lineage>
</organism>
<proteinExistence type="predicted"/>
<dbReference type="InterPro" id="IPR023398">
    <property type="entry name" value="TIF_eIF4e-like"/>
</dbReference>
<dbReference type="PANTHER" id="PTHR11960">
    <property type="entry name" value="EUKARYOTIC TRANSLATION INITIATION FACTOR 4E RELATED"/>
    <property type="match status" value="1"/>
</dbReference>
<dbReference type="AlphaFoldDB" id="A0A6C0CU77"/>
<dbReference type="Gene3D" id="3.30.760.10">
    <property type="entry name" value="RNA Cap, Translation Initiation Factor Eif4e"/>
    <property type="match status" value="1"/>
</dbReference>
<protein>
    <recommendedName>
        <fullName evidence="2">Eukaryotic translation initiation factor 4E</fullName>
    </recommendedName>
</protein>
<sequence length="166" mass="19646">MSNEMEIKWLNDTWSIYFHNPFDNNWDESGYIKLFTLANIEEFIMMNSLLKKHTNEGMFFIMRDHIFPKWNDPENKNGGFLSIKILKDKVPSFFEKIVIDLINETLLKPEYYHLSGNINGVSISPKKHFCIIKVWVRNFDLNDSSYFNISKDYHGTILFKTNTCTA</sequence>
<dbReference type="GO" id="GO:0003743">
    <property type="term" value="F:translation initiation factor activity"/>
    <property type="evidence" value="ECO:0007669"/>
    <property type="project" value="InterPro"/>
</dbReference>